<reference evidence="2 3" key="1">
    <citation type="journal article" date="2019" name="Nat. Ecol. Evol.">
        <title>Megaphylogeny resolves global patterns of mushroom evolution.</title>
        <authorList>
            <person name="Varga T."/>
            <person name="Krizsan K."/>
            <person name="Foldi C."/>
            <person name="Dima B."/>
            <person name="Sanchez-Garcia M."/>
            <person name="Sanchez-Ramirez S."/>
            <person name="Szollosi G.J."/>
            <person name="Szarkandi J.G."/>
            <person name="Papp V."/>
            <person name="Albert L."/>
            <person name="Andreopoulos W."/>
            <person name="Angelini C."/>
            <person name="Antonin V."/>
            <person name="Barry K.W."/>
            <person name="Bougher N.L."/>
            <person name="Buchanan P."/>
            <person name="Buyck B."/>
            <person name="Bense V."/>
            <person name="Catcheside P."/>
            <person name="Chovatia M."/>
            <person name="Cooper J."/>
            <person name="Damon W."/>
            <person name="Desjardin D."/>
            <person name="Finy P."/>
            <person name="Geml J."/>
            <person name="Haridas S."/>
            <person name="Hughes K."/>
            <person name="Justo A."/>
            <person name="Karasinski D."/>
            <person name="Kautmanova I."/>
            <person name="Kiss B."/>
            <person name="Kocsube S."/>
            <person name="Kotiranta H."/>
            <person name="LaButti K.M."/>
            <person name="Lechner B.E."/>
            <person name="Liimatainen K."/>
            <person name="Lipzen A."/>
            <person name="Lukacs Z."/>
            <person name="Mihaltcheva S."/>
            <person name="Morgado L.N."/>
            <person name="Niskanen T."/>
            <person name="Noordeloos M.E."/>
            <person name="Ohm R.A."/>
            <person name="Ortiz-Santana B."/>
            <person name="Ovrebo C."/>
            <person name="Racz N."/>
            <person name="Riley R."/>
            <person name="Savchenko A."/>
            <person name="Shiryaev A."/>
            <person name="Soop K."/>
            <person name="Spirin V."/>
            <person name="Szebenyi C."/>
            <person name="Tomsovsky M."/>
            <person name="Tulloss R.E."/>
            <person name="Uehling J."/>
            <person name="Grigoriev I.V."/>
            <person name="Vagvolgyi C."/>
            <person name="Papp T."/>
            <person name="Martin F.M."/>
            <person name="Miettinen O."/>
            <person name="Hibbett D.S."/>
            <person name="Nagy L.G."/>
        </authorList>
    </citation>
    <scope>NUCLEOTIDE SEQUENCE [LARGE SCALE GENOMIC DNA]</scope>
    <source>
        <strain evidence="2 3">CBS 309.79</strain>
    </source>
</reference>
<evidence type="ECO:0000313" key="3">
    <source>
        <dbReference type="Proteomes" id="UP000305067"/>
    </source>
</evidence>
<protein>
    <submittedName>
        <fullName evidence="2">Uncharacterized protein</fullName>
    </submittedName>
</protein>
<dbReference type="STRING" id="1884261.A0A5C3QHY0"/>
<feature type="region of interest" description="Disordered" evidence="1">
    <location>
        <begin position="19"/>
        <end position="196"/>
    </location>
</feature>
<feature type="compositionally biased region" description="Polar residues" evidence="1">
    <location>
        <begin position="162"/>
        <end position="183"/>
    </location>
</feature>
<feature type="compositionally biased region" description="Low complexity" evidence="1">
    <location>
        <begin position="55"/>
        <end position="66"/>
    </location>
</feature>
<feature type="compositionally biased region" description="Polar residues" evidence="1">
    <location>
        <begin position="21"/>
        <end position="33"/>
    </location>
</feature>
<dbReference type="AlphaFoldDB" id="A0A5C3QHY0"/>
<dbReference type="Proteomes" id="UP000305067">
    <property type="component" value="Unassembled WGS sequence"/>
</dbReference>
<dbReference type="EMBL" id="ML178824">
    <property type="protein sequence ID" value="TFL01675.1"/>
    <property type="molecule type" value="Genomic_DNA"/>
</dbReference>
<organism evidence="2 3">
    <name type="scientific">Pterulicium gracile</name>
    <dbReference type="NCBI Taxonomy" id="1884261"/>
    <lineage>
        <taxon>Eukaryota</taxon>
        <taxon>Fungi</taxon>
        <taxon>Dikarya</taxon>
        <taxon>Basidiomycota</taxon>
        <taxon>Agaricomycotina</taxon>
        <taxon>Agaricomycetes</taxon>
        <taxon>Agaricomycetidae</taxon>
        <taxon>Agaricales</taxon>
        <taxon>Pleurotineae</taxon>
        <taxon>Pterulaceae</taxon>
        <taxon>Pterulicium</taxon>
    </lineage>
</organism>
<name>A0A5C3QHY0_9AGAR</name>
<accession>A0A5C3QHY0</accession>
<gene>
    <name evidence="2" type="ORF">BDV98DRAFT_65136</name>
</gene>
<evidence type="ECO:0000256" key="1">
    <source>
        <dbReference type="SAM" id="MobiDB-lite"/>
    </source>
</evidence>
<evidence type="ECO:0000313" key="2">
    <source>
        <dbReference type="EMBL" id="TFL01675.1"/>
    </source>
</evidence>
<proteinExistence type="predicted"/>
<keyword evidence="3" id="KW-1185">Reference proteome</keyword>
<sequence>MKDRVFTPSATLFDPFIDNVQADQKASQSSSPTRKAVFPTLTERPSGKLAKRRQPSAASTATSSTPIVPPATPTQSSKSAPVPVPKANRRSSPVPLSRSQPDPAPIAGLLPICDDSEVPVAVQSPVTPVRPKSNGYDSNHGRTHSYGDLPGLDNRGPKTAPILSSFSVRGQDFFQSPSPASRTQKTRSRQRVPSVDSVFPRNVMELPIRSTTTVPPTSDDEYQKMKAAFFASSSFQNSPSPDDLPPPDF</sequence>